<evidence type="ECO:0000256" key="1">
    <source>
        <dbReference type="ARBA" id="ARBA00004251"/>
    </source>
</evidence>
<evidence type="ECO:0000256" key="4">
    <source>
        <dbReference type="ARBA" id="ARBA00022475"/>
    </source>
</evidence>
<evidence type="ECO:0000256" key="5">
    <source>
        <dbReference type="ARBA" id="ARBA00022692"/>
    </source>
</evidence>
<evidence type="ECO:0000256" key="8">
    <source>
        <dbReference type="ARBA" id="ARBA00022989"/>
    </source>
</evidence>
<keyword evidence="3" id="KW-0813">Transport</keyword>
<dbReference type="GO" id="GO:0015031">
    <property type="term" value="P:protein transport"/>
    <property type="evidence" value="ECO:0007669"/>
    <property type="project" value="UniProtKB-KW"/>
</dbReference>
<name>A0A0T6BEK5_9SCAR</name>
<evidence type="ECO:0000256" key="11">
    <source>
        <dbReference type="SAM" id="SignalP"/>
    </source>
</evidence>
<keyword evidence="13" id="KW-1185">Reference proteome</keyword>
<evidence type="ECO:0000313" key="12">
    <source>
        <dbReference type="EMBL" id="KRT85770.1"/>
    </source>
</evidence>
<evidence type="ECO:0000256" key="6">
    <source>
        <dbReference type="ARBA" id="ARBA00022729"/>
    </source>
</evidence>
<feature type="transmembrane region" description="Helical" evidence="10">
    <location>
        <begin position="329"/>
        <end position="351"/>
    </location>
</feature>
<evidence type="ECO:0000256" key="9">
    <source>
        <dbReference type="ARBA" id="ARBA00023136"/>
    </source>
</evidence>
<dbReference type="PANTHER" id="PTHR14995">
    <property type="entry name" value="AMNIONLESS"/>
    <property type="match status" value="1"/>
</dbReference>
<reference evidence="12 13" key="1">
    <citation type="submission" date="2015-09" db="EMBL/GenBank/DDBJ databases">
        <title>Draft genome of the scarab beetle Oryctes borbonicus.</title>
        <authorList>
            <person name="Meyer J.M."/>
            <person name="Markov G.V."/>
            <person name="Baskaran P."/>
            <person name="Herrmann M."/>
            <person name="Sommer R.J."/>
            <person name="Roedelsperger C."/>
        </authorList>
    </citation>
    <scope>NUCLEOTIDE SEQUENCE [LARGE SCALE GENOMIC DNA]</scope>
    <source>
        <strain evidence="12">OB123</strain>
        <tissue evidence="12">Whole animal</tissue>
    </source>
</reference>
<keyword evidence="4" id="KW-1003">Cell membrane</keyword>
<proteinExistence type="predicted"/>
<comment type="subcellular location">
    <subcellularLocation>
        <location evidence="1">Cell membrane</location>
        <topology evidence="1">Single-pass type I membrane protein</topology>
    </subcellularLocation>
</comment>
<keyword evidence="6 11" id="KW-0732">Signal</keyword>
<feature type="signal peptide" evidence="11">
    <location>
        <begin position="1"/>
        <end position="20"/>
    </location>
</feature>
<dbReference type="Proteomes" id="UP000051574">
    <property type="component" value="Unassembled WGS sequence"/>
</dbReference>
<gene>
    <name evidence="12" type="ORF">AMK59_1260</name>
</gene>
<evidence type="ECO:0000313" key="13">
    <source>
        <dbReference type="Proteomes" id="UP000051574"/>
    </source>
</evidence>
<evidence type="ECO:0000256" key="10">
    <source>
        <dbReference type="SAM" id="Phobius"/>
    </source>
</evidence>
<keyword evidence="9 10" id="KW-0472">Membrane</keyword>
<dbReference type="GO" id="GO:0006898">
    <property type="term" value="P:receptor-mediated endocytosis"/>
    <property type="evidence" value="ECO:0007669"/>
    <property type="project" value="TreeGrafter"/>
</dbReference>
<comment type="caution">
    <text evidence="12">The sequence shown here is derived from an EMBL/GenBank/DDBJ whole genome shotgun (WGS) entry which is preliminary data.</text>
</comment>
<dbReference type="OrthoDB" id="10067964at2759"/>
<dbReference type="EMBL" id="LJIG01001170">
    <property type="protein sequence ID" value="KRT85770.1"/>
    <property type="molecule type" value="Genomic_DNA"/>
</dbReference>
<dbReference type="GO" id="GO:0016324">
    <property type="term" value="C:apical plasma membrane"/>
    <property type="evidence" value="ECO:0007669"/>
    <property type="project" value="TreeGrafter"/>
</dbReference>
<evidence type="ECO:0000256" key="3">
    <source>
        <dbReference type="ARBA" id="ARBA00022448"/>
    </source>
</evidence>
<sequence length="463" mass="52402">MLFKFLPIFMWLLLINDINGVTKTWICNTNADNRENWVSGNYMKNCSGLHFPKSLGDICLMSLGNITTSTIYLPETGDIEIRDNSDIVFSEESKDCIIVRDDLKREVYGDPKCWANENRAVPDLERSPCHGDDLVFPPNNTYSVELQIERNMVPKSIAIRNEIVSLGQLLSYNTYDSCPEFWTSIPPPYSSYDSRMCRANEYNYDCNRGTDWRQISCSSPVYVKGHCTLFCGSVFLVEAKDDFDIKRWFKKFFKNPSVDVYYSFIKTDSGSLVYQVTMTDKGEFTGDSTFLARRIYDNLKADLSSWNIRSLNASFSGLVLNPGKAFRNAVGILVGTLFAVIFLFGLMFAFYEGPLKDVNIIQRLPSISITKPSKRARKPFVFAKFENRDDGVTSICGSIVSLDKTFDNPMYGHQMASTSSGSVMEPVEEGEEMKEGCSKIVSKSEFANPLYGEDKIVVEDVDD</sequence>
<organism evidence="12 13">
    <name type="scientific">Oryctes borbonicus</name>
    <dbReference type="NCBI Taxonomy" id="1629725"/>
    <lineage>
        <taxon>Eukaryota</taxon>
        <taxon>Metazoa</taxon>
        <taxon>Ecdysozoa</taxon>
        <taxon>Arthropoda</taxon>
        <taxon>Hexapoda</taxon>
        <taxon>Insecta</taxon>
        <taxon>Pterygota</taxon>
        <taxon>Neoptera</taxon>
        <taxon>Endopterygota</taxon>
        <taxon>Coleoptera</taxon>
        <taxon>Polyphaga</taxon>
        <taxon>Scarabaeiformia</taxon>
        <taxon>Scarabaeidae</taxon>
        <taxon>Dynastinae</taxon>
        <taxon>Oryctes</taxon>
    </lineage>
</organism>
<keyword evidence="5 10" id="KW-0812">Transmembrane</keyword>
<feature type="chain" id="PRO_5006668608" description="Protein amnionless" evidence="11">
    <location>
        <begin position="21"/>
        <end position="463"/>
    </location>
</feature>
<dbReference type="PANTHER" id="PTHR14995:SF2">
    <property type="entry name" value="PROTEIN AMNIONLESS"/>
    <property type="match status" value="1"/>
</dbReference>
<protein>
    <recommendedName>
        <fullName evidence="2">Protein amnionless</fullName>
    </recommendedName>
</protein>
<dbReference type="InterPro" id="IPR026112">
    <property type="entry name" value="AMN"/>
</dbReference>
<dbReference type="AlphaFoldDB" id="A0A0T6BEK5"/>
<accession>A0A0T6BEK5</accession>
<evidence type="ECO:0000256" key="7">
    <source>
        <dbReference type="ARBA" id="ARBA00022927"/>
    </source>
</evidence>
<keyword evidence="8 10" id="KW-1133">Transmembrane helix</keyword>
<dbReference type="GO" id="GO:0030139">
    <property type="term" value="C:endocytic vesicle"/>
    <property type="evidence" value="ECO:0007669"/>
    <property type="project" value="TreeGrafter"/>
</dbReference>
<keyword evidence="7" id="KW-0653">Protein transport</keyword>
<dbReference type="Pfam" id="PF14828">
    <property type="entry name" value="Amnionless"/>
    <property type="match status" value="1"/>
</dbReference>
<evidence type="ECO:0000256" key="2">
    <source>
        <dbReference type="ARBA" id="ARBA00021200"/>
    </source>
</evidence>